<dbReference type="InterPro" id="IPR010730">
    <property type="entry name" value="HET"/>
</dbReference>
<protein>
    <recommendedName>
        <fullName evidence="1">Heterokaryon incompatibility domain-containing protein</fullName>
    </recommendedName>
</protein>
<evidence type="ECO:0000313" key="3">
    <source>
        <dbReference type="Proteomes" id="UP000799777"/>
    </source>
</evidence>
<comment type="caution">
    <text evidence="2">The sequence shown here is derived from an EMBL/GenBank/DDBJ whole genome shotgun (WGS) entry which is preliminary data.</text>
</comment>
<feature type="domain" description="Heterokaryon incompatibility" evidence="1">
    <location>
        <begin position="7"/>
        <end position="135"/>
    </location>
</feature>
<name>A0A9P4H352_9PLEO</name>
<dbReference type="PANTHER" id="PTHR33112">
    <property type="entry name" value="DOMAIN PROTEIN, PUTATIVE-RELATED"/>
    <property type="match status" value="1"/>
</dbReference>
<dbReference type="AlphaFoldDB" id="A0A9P4H352"/>
<dbReference type="Proteomes" id="UP000799777">
    <property type="component" value="Unassembled WGS sequence"/>
</dbReference>
<dbReference type="PANTHER" id="PTHR33112:SF10">
    <property type="entry name" value="TOL"/>
    <property type="match status" value="1"/>
</dbReference>
<dbReference type="Pfam" id="PF06985">
    <property type="entry name" value="HET"/>
    <property type="match status" value="1"/>
</dbReference>
<evidence type="ECO:0000313" key="2">
    <source>
        <dbReference type="EMBL" id="KAF2026394.1"/>
    </source>
</evidence>
<evidence type="ECO:0000259" key="1">
    <source>
        <dbReference type="Pfam" id="PF06985"/>
    </source>
</evidence>
<feature type="non-terminal residue" evidence="2">
    <location>
        <position position="293"/>
    </location>
</feature>
<sequence>LKELEHQELTAVMQEAIVVTQRLGYRYLWIDALCIVQYSEEDWLREAGCMSQVFSSAIVTLAVGDASDHLEGIFRPRRGRCVRPFWIPFCKDIPYRERIAWRGEGEVYVFPKTDFVSAGPRPKGILDTRGWILQEQLLSPCLLYFGDGEIFWDCTAVSASESSPILTSLLNDPNPDETWALKLIRKTFAASADTETLRLRFADVWKQVIKNYSARQLSKPTYSLIALEGVIRPLVVLLADEPVAGMWMTQLWQQLIWWVNPSLSTATPSGLPADQSFMAPTWSWLSAHEPVHY</sequence>
<feature type="non-terminal residue" evidence="2">
    <location>
        <position position="1"/>
    </location>
</feature>
<proteinExistence type="predicted"/>
<keyword evidence="3" id="KW-1185">Reference proteome</keyword>
<organism evidence="2 3">
    <name type="scientific">Setomelanomma holmii</name>
    <dbReference type="NCBI Taxonomy" id="210430"/>
    <lineage>
        <taxon>Eukaryota</taxon>
        <taxon>Fungi</taxon>
        <taxon>Dikarya</taxon>
        <taxon>Ascomycota</taxon>
        <taxon>Pezizomycotina</taxon>
        <taxon>Dothideomycetes</taxon>
        <taxon>Pleosporomycetidae</taxon>
        <taxon>Pleosporales</taxon>
        <taxon>Pleosporineae</taxon>
        <taxon>Phaeosphaeriaceae</taxon>
        <taxon>Setomelanomma</taxon>
    </lineage>
</organism>
<dbReference type="OrthoDB" id="2958217at2759"/>
<dbReference type="EMBL" id="ML978244">
    <property type="protein sequence ID" value="KAF2026394.1"/>
    <property type="molecule type" value="Genomic_DNA"/>
</dbReference>
<gene>
    <name evidence="2" type="ORF">EK21DRAFT_41759</name>
</gene>
<reference evidence="2" key="1">
    <citation type="journal article" date="2020" name="Stud. Mycol.">
        <title>101 Dothideomycetes genomes: a test case for predicting lifestyles and emergence of pathogens.</title>
        <authorList>
            <person name="Haridas S."/>
            <person name="Albert R."/>
            <person name="Binder M."/>
            <person name="Bloem J."/>
            <person name="Labutti K."/>
            <person name="Salamov A."/>
            <person name="Andreopoulos B."/>
            <person name="Baker S."/>
            <person name="Barry K."/>
            <person name="Bills G."/>
            <person name="Bluhm B."/>
            <person name="Cannon C."/>
            <person name="Castanera R."/>
            <person name="Culley D."/>
            <person name="Daum C."/>
            <person name="Ezra D."/>
            <person name="Gonzalez J."/>
            <person name="Henrissat B."/>
            <person name="Kuo A."/>
            <person name="Liang C."/>
            <person name="Lipzen A."/>
            <person name="Lutzoni F."/>
            <person name="Magnuson J."/>
            <person name="Mondo S."/>
            <person name="Nolan M."/>
            <person name="Ohm R."/>
            <person name="Pangilinan J."/>
            <person name="Park H.-J."/>
            <person name="Ramirez L."/>
            <person name="Alfaro M."/>
            <person name="Sun H."/>
            <person name="Tritt A."/>
            <person name="Yoshinaga Y."/>
            <person name="Zwiers L.-H."/>
            <person name="Turgeon B."/>
            <person name="Goodwin S."/>
            <person name="Spatafora J."/>
            <person name="Crous P."/>
            <person name="Grigoriev I."/>
        </authorList>
    </citation>
    <scope>NUCLEOTIDE SEQUENCE</scope>
    <source>
        <strain evidence="2">CBS 110217</strain>
    </source>
</reference>
<accession>A0A9P4H352</accession>